<dbReference type="InterPro" id="IPR029058">
    <property type="entry name" value="AB_hydrolase_fold"/>
</dbReference>
<reference evidence="2 3" key="1">
    <citation type="submission" date="2018-08" db="EMBL/GenBank/DDBJ databases">
        <title>Bacillus chawlae sp. nov., Bacillus glennii sp. nov., and Bacillus saganii sp. nov. Isolated from the Vehicle Assembly Building at Kennedy Space Center where the Viking Spacecraft were Assembled.</title>
        <authorList>
            <person name="Seuylemezian A."/>
            <person name="Vaishampayan P."/>
        </authorList>
    </citation>
    <scope>NUCLEOTIDE SEQUENCE [LARGE SCALE GENOMIC DNA]</scope>
    <source>
        <strain evidence="2 3">V47-23a</strain>
    </source>
</reference>
<organism evidence="2 3">
    <name type="scientific">Peribacillus saganii</name>
    <dbReference type="NCBI Taxonomy" id="2303992"/>
    <lineage>
        <taxon>Bacteria</taxon>
        <taxon>Bacillati</taxon>
        <taxon>Bacillota</taxon>
        <taxon>Bacilli</taxon>
        <taxon>Bacillales</taxon>
        <taxon>Bacillaceae</taxon>
        <taxon>Peribacillus</taxon>
    </lineage>
</organism>
<dbReference type="GO" id="GO:0008236">
    <property type="term" value="F:serine-type peptidase activity"/>
    <property type="evidence" value="ECO:0007669"/>
    <property type="project" value="InterPro"/>
</dbReference>
<sequence>MILVNKECIGTIPALHIAKKDMWNQKLPLIMFIHGFTSAKEHNLHYAYLMAEKGFRVVLPDAFLHGEREQAMKESKLAMSFWEIVIRTIQELERIKQEFDDRGLIENGKIGVAGTSLGGIITLGSLAVYDWITAAVSLMGNPAYVKLAKLQIDEIAKMRYGLTLTEEEIQRQLNQLGKFDLSLQPEKIAGRPIMFWHAENDNVVPIQHAFELYESLLPVYEQSKDKLSFIRDKRAGHKVSREGVLKTAEWFTRHMAPDVQNT</sequence>
<protein>
    <submittedName>
        <fullName evidence="2">Esterase</fullName>
    </submittedName>
</protein>
<dbReference type="OrthoDB" id="31158at2"/>
<dbReference type="InterPro" id="IPR001375">
    <property type="entry name" value="Peptidase_S9_cat"/>
</dbReference>
<dbReference type="Pfam" id="PF00326">
    <property type="entry name" value="Peptidase_S9"/>
    <property type="match status" value="1"/>
</dbReference>
<dbReference type="Gene3D" id="3.40.50.1820">
    <property type="entry name" value="alpha/beta hydrolase"/>
    <property type="match status" value="1"/>
</dbReference>
<keyword evidence="3" id="KW-1185">Reference proteome</keyword>
<evidence type="ECO:0000313" key="3">
    <source>
        <dbReference type="Proteomes" id="UP000264541"/>
    </source>
</evidence>
<comment type="caution">
    <text evidence="2">The sequence shown here is derived from an EMBL/GenBank/DDBJ whole genome shotgun (WGS) entry which is preliminary data.</text>
</comment>
<proteinExistence type="predicted"/>
<evidence type="ECO:0000313" key="2">
    <source>
        <dbReference type="EMBL" id="RFU68050.1"/>
    </source>
</evidence>
<dbReference type="RefSeq" id="WP_117327217.1">
    <property type="nucleotide sequence ID" value="NZ_QVTE01000036.1"/>
</dbReference>
<dbReference type="PANTHER" id="PTHR47381:SF3">
    <property type="entry name" value="ALPHA_BETA-HYDROLASES SUPERFAMILY PROTEIN"/>
    <property type="match status" value="1"/>
</dbReference>
<dbReference type="EMBL" id="QVTE01000036">
    <property type="protein sequence ID" value="RFU68050.1"/>
    <property type="molecule type" value="Genomic_DNA"/>
</dbReference>
<dbReference type="Proteomes" id="UP000264541">
    <property type="component" value="Unassembled WGS sequence"/>
</dbReference>
<feature type="domain" description="Peptidase S9 prolyl oligopeptidase catalytic" evidence="1">
    <location>
        <begin position="87"/>
        <end position="255"/>
    </location>
</feature>
<dbReference type="SUPFAM" id="SSF53474">
    <property type="entry name" value="alpha/beta-Hydrolases"/>
    <property type="match status" value="1"/>
</dbReference>
<dbReference type="AlphaFoldDB" id="A0A372LM16"/>
<dbReference type="GO" id="GO:0006508">
    <property type="term" value="P:proteolysis"/>
    <property type="evidence" value="ECO:0007669"/>
    <property type="project" value="InterPro"/>
</dbReference>
<dbReference type="PANTHER" id="PTHR47381">
    <property type="entry name" value="ALPHA/BETA-HYDROLASES SUPERFAMILY PROTEIN"/>
    <property type="match status" value="1"/>
</dbReference>
<evidence type="ECO:0000259" key="1">
    <source>
        <dbReference type="Pfam" id="PF00326"/>
    </source>
</evidence>
<gene>
    <name evidence="2" type="ORF">D0469_13235</name>
</gene>
<name>A0A372LM16_9BACI</name>
<accession>A0A372LM16</accession>